<evidence type="ECO:0000256" key="9">
    <source>
        <dbReference type="ARBA" id="ARBA00046608"/>
    </source>
</evidence>
<dbReference type="KEGG" id="ddl:Desdi_2682"/>
<comment type="function">
    <text evidence="10">Catalyzes the reversible formation of acyl-phosphate (acyl-PO(4)) from acyl-[acyl-carrier-protein] (acyl-ACP). This enzyme utilizes acyl-ACP as fatty acyl donor, but not acyl-CoA.</text>
</comment>
<dbReference type="InterPro" id="IPR012281">
    <property type="entry name" value="Phospholipid_synth_PlsX-like"/>
</dbReference>
<evidence type="ECO:0000313" key="12">
    <source>
        <dbReference type="Proteomes" id="UP000010797"/>
    </source>
</evidence>
<dbReference type="Gene3D" id="3.40.718.10">
    <property type="entry name" value="Isopropylmalate Dehydrogenase"/>
    <property type="match status" value="1"/>
</dbReference>
<evidence type="ECO:0000256" key="4">
    <source>
        <dbReference type="ARBA" id="ARBA00022679"/>
    </source>
</evidence>
<comment type="catalytic activity">
    <reaction evidence="1 10">
        <text>a fatty acyl-[ACP] + phosphate = an acyl phosphate + holo-[ACP]</text>
        <dbReference type="Rhea" id="RHEA:42292"/>
        <dbReference type="Rhea" id="RHEA-COMP:9685"/>
        <dbReference type="Rhea" id="RHEA-COMP:14125"/>
        <dbReference type="ChEBI" id="CHEBI:43474"/>
        <dbReference type="ChEBI" id="CHEBI:59918"/>
        <dbReference type="ChEBI" id="CHEBI:64479"/>
        <dbReference type="ChEBI" id="CHEBI:138651"/>
        <dbReference type="EC" id="2.3.1.274"/>
    </reaction>
</comment>
<comment type="similarity">
    <text evidence="10">Belongs to the PlsX family.</text>
</comment>
<dbReference type="GO" id="GO:0008654">
    <property type="term" value="P:phospholipid biosynthetic process"/>
    <property type="evidence" value="ECO:0007669"/>
    <property type="project" value="UniProtKB-KW"/>
</dbReference>
<evidence type="ECO:0000256" key="1">
    <source>
        <dbReference type="ARBA" id="ARBA00001232"/>
    </source>
</evidence>
<evidence type="ECO:0000256" key="7">
    <source>
        <dbReference type="ARBA" id="ARBA00023264"/>
    </source>
</evidence>
<dbReference type="Pfam" id="PF02504">
    <property type="entry name" value="FA_synthesis"/>
    <property type="match status" value="1"/>
</dbReference>
<name>L0FA63_DESDL</name>
<evidence type="ECO:0000256" key="10">
    <source>
        <dbReference type="HAMAP-Rule" id="MF_00019"/>
    </source>
</evidence>
<dbReference type="RefSeq" id="WP_015263063.1">
    <property type="nucleotide sequence ID" value="NC_019903.1"/>
</dbReference>
<dbReference type="HAMAP" id="MF_00019">
    <property type="entry name" value="PlsX"/>
    <property type="match status" value="1"/>
</dbReference>
<dbReference type="PIRSF" id="PIRSF002465">
    <property type="entry name" value="Phsphlp_syn_PlsX"/>
    <property type="match status" value="1"/>
</dbReference>
<dbReference type="PANTHER" id="PTHR30100:SF1">
    <property type="entry name" value="PHOSPHATE ACYLTRANSFERASE"/>
    <property type="match status" value="1"/>
</dbReference>
<keyword evidence="11" id="KW-0012">Acyltransferase</keyword>
<evidence type="ECO:0000256" key="3">
    <source>
        <dbReference type="ARBA" id="ARBA00022516"/>
    </source>
</evidence>
<keyword evidence="2 10" id="KW-0963">Cytoplasm</keyword>
<dbReference type="Proteomes" id="UP000010797">
    <property type="component" value="Chromosome"/>
</dbReference>
<gene>
    <name evidence="10" type="primary">plsX</name>
    <name evidence="11" type="ordered locus">Desdi_2682</name>
</gene>
<dbReference type="AlphaFoldDB" id="L0FA63"/>
<dbReference type="NCBIfam" id="TIGR00182">
    <property type="entry name" value="plsX"/>
    <property type="match status" value="1"/>
</dbReference>
<keyword evidence="12" id="KW-1185">Reference proteome</keyword>
<reference evidence="12" key="1">
    <citation type="submission" date="2012-02" db="EMBL/GenBank/DDBJ databases">
        <title>Complete sequence of Desulfitobacterium dichloroeliminans LMG P-21439.</title>
        <authorList>
            <person name="Lucas S."/>
            <person name="Han J."/>
            <person name="Lapidus A."/>
            <person name="Cheng J.-F."/>
            <person name="Goodwin L."/>
            <person name="Pitluck S."/>
            <person name="Peters L."/>
            <person name="Ovchinnikova G."/>
            <person name="Teshima H."/>
            <person name="Detter J.C."/>
            <person name="Han C."/>
            <person name="Tapia R."/>
            <person name="Land M."/>
            <person name="Hauser L."/>
            <person name="Kyrpides N."/>
            <person name="Ivanova N."/>
            <person name="Pagani I."/>
            <person name="Kruse T."/>
            <person name="de Vos W.M."/>
            <person name="Boon N."/>
            <person name="Smidt H."/>
            <person name="Woyke T."/>
        </authorList>
    </citation>
    <scope>NUCLEOTIDE SEQUENCE [LARGE SCALE GENOMIC DNA]</scope>
    <source>
        <strain evidence="12">LMG P-21439 / DCA1</strain>
    </source>
</reference>
<dbReference type="GO" id="GO:0006633">
    <property type="term" value="P:fatty acid biosynthetic process"/>
    <property type="evidence" value="ECO:0007669"/>
    <property type="project" value="UniProtKB-UniRule"/>
</dbReference>
<keyword evidence="5 10" id="KW-0443">Lipid metabolism</keyword>
<keyword evidence="4 10" id="KW-0808">Transferase</keyword>
<dbReference type="InterPro" id="IPR003664">
    <property type="entry name" value="FA_synthesis"/>
</dbReference>
<keyword evidence="6 10" id="KW-0594">Phospholipid biosynthesis</keyword>
<dbReference type="STRING" id="871963.Desdi_2682"/>
<dbReference type="SUPFAM" id="SSF53659">
    <property type="entry name" value="Isocitrate/Isopropylmalate dehydrogenase-like"/>
    <property type="match status" value="1"/>
</dbReference>
<comment type="pathway">
    <text evidence="10">Lipid metabolism; phospholipid metabolism.</text>
</comment>
<organism evidence="11 12">
    <name type="scientific">Desulfitobacterium dichloroeliminans (strain LMG P-21439 / DCA1)</name>
    <dbReference type="NCBI Taxonomy" id="871963"/>
    <lineage>
        <taxon>Bacteria</taxon>
        <taxon>Bacillati</taxon>
        <taxon>Bacillota</taxon>
        <taxon>Clostridia</taxon>
        <taxon>Eubacteriales</taxon>
        <taxon>Desulfitobacteriaceae</taxon>
        <taxon>Desulfitobacterium</taxon>
    </lineage>
</organism>
<dbReference type="HOGENOM" id="CLU_039379_1_1_9"/>
<dbReference type="GO" id="GO:0005737">
    <property type="term" value="C:cytoplasm"/>
    <property type="evidence" value="ECO:0007669"/>
    <property type="project" value="UniProtKB-SubCell"/>
</dbReference>
<keyword evidence="7 10" id="KW-1208">Phospholipid metabolism</keyword>
<evidence type="ECO:0000313" key="11">
    <source>
        <dbReference type="EMBL" id="AGA70097.1"/>
    </source>
</evidence>
<evidence type="ECO:0000256" key="5">
    <source>
        <dbReference type="ARBA" id="ARBA00023098"/>
    </source>
</evidence>
<dbReference type="OrthoDB" id="9806408at2"/>
<dbReference type="PANTHER" id="PTHR30100">
    <property type="entry name" value="FATTY ACID/PHOSPHOLIPID SYNTHESIS PROTEIN PLSX"/>
    <property type="match status" value="1"/>
</dbReference>
<evidence type="ECO:0000256" key="6">
    <source>
        <dbReference type="ARBA" id="ARBA00023209"/>
    </source>
</evidence>
<evidence type="ECO:0000256" key="8">
    <source>
        <dbReference type="ARBA" id="ARBA00024069"/>
    </source>
</evidence>
<comment type="subunit">
    <text evidence="9 10">Homodimer. Probably interacts with PlsY.</text>
</comment>
<dbReference type="eggNOG" id="COG0416">
    <property type="taxonomic scope" value="Bacteria"/>
</dbReference>
<evidence type="ECO:0000256" key="2">
    <source>
        <dbReference type="ARBA" id="ARBA00022490"/>
    </source>
</evidence>
<dbReference type="UniPathway" id="UPA00085"/>
<comment type="subcellular location">
    <subcellularLocation>
        <location evidence="10">Cytoplasm</location>
    </subcellularLocation>
    <text evidence="10">Associated with the membrane possibly through PlsY.</text>
</comment>
<dbReference type="EMBL" id="CP003344">
    <property type="protein sequence ID" value="AGA70097.1"/>
    <property type="molecule type" value="Genomic_DNA"/>
</dbReference>
<proteinExistence type="inferred from homology"/>
<dbReference type="GO" id="GO:0043811">
    <property type="term" value="F:phosphate:acyl-[acyl carrier protein] acyltransferase activity"/>
    <property type="evidence" value="ECO:0007669"/>
    <property type="project" value="UniProtKB-UniRule"/>
</dbReference>
<protein>
    <recommendedName>
        <fullName evidence="8 10">Phosphate acyltransferase</fullName>
        <ecNumber evidence="8 10">2.3.1.274</ecNumber>
    </recommendedName>
    <alternativeName>
        <fullName evidence="10">Acyl-ACP phosphotransacylase</fullName>
    </alternativeName>
    <alternativeName>
        <fullName evidence="10">Acyl-[acyl-carrier-protein]--phosphate acyltransferase</fullName>
    </alternativeName>
    <alternativeName>
        <fullName evidence="10">Phosphate-acyl-ACP acyltransferase</fullName>
    </alternativeName>
</protein>
<accession>L0FA63</accession>
<sequence length="334" mass="35548">MRIAVDAMGGDHAPVEIVKGALRSVEHFDIEVVLVGQTERIKECLPQGELPKRIHIQEASEIIEMDEHPAQAVRKKKDSSIVVATRMVKEGTADALVSAGSTGAQMAASLLGLGRIKGIDRPAIVTVLPTLEGGKLILDVGANPDAKPEHLVQYAMMGSIYAESILGIENPKVGLLNIGTEETKGNELTIATYPLLQKSPLNFIGNVEGRAVPYGHDADVVVCDGFVGNVVLKTTEGLAGALFQLIKEKITSTTVRKLGALAIKPGLKEIAKMLDYAEYGGAPLLGVNGISIISHGSSNEKAIFNAIRVAKECVESGFIEEIKQELPRFASAQE</sequence>
<keyword evidence="3 10" id="KW-0444">Lipid biosynthesis</keyword>
<dbReference type="EC" id="2.3.1.274" evidence="8 10"/>